<sequence length="131" mass="15181">MMLYLVIIPAAIVLSCNLLLYLWTVINFFSKKRPGEKVTRNKNKQQYKEAKRRLKFSVILFVMFGITWIFGFLIFNSSDVSLAFAYIFTIFNSLQGFSLFIVSIGRKKAIRESIQETFVKLTPTTIIGYSK</sequence>
<protein>
    <recommendedName>
        <fullName evidence="8">G-protein coupled receptors family 2 profile 2 domain-containing protein</fullName>
    </recommendedName>
</protein>
<dbReference type="Pfam" id="PF00002">
    <property type="entry name" value="7tm_2"/>
    <property type="match status" value="1"/>
</dbReference>
<gene>
    <name evidence="6" type="ORF">CVLEPA_LOCUS11119</name>
</gene>
<evidence type="ECO:0000256" key="2">
    <source>
        <dbReference type="ARBA" id="ARBA00022692"/>
    </source>
</evidence>
<dbReference type="InterPro" id="IPR000832">
    <property type="entry name" value="GPCR_2_secretin-like"/>
</dbReference>
<comment type="subcellular location">
    <subcellularLocation>
        <location evidence="1">Membrane</location>
        <topology evidence="1">Multi-pass membrane protein</topology>
    </subcellularLocation>
</comment>
<organism evidence="6 7">
    <name type="scientific">Clavelina lepadiformis</name>
    <name type="common">Light-bulb sea squirt</name>
    <name type="synonym">Ascidia lepadiformis</name>
    <dbReference type="NCBI Taxonomy" id="159417"/>
    <lineage>
        <taxon>Eukaryota</taxon>
        <taxon>Metazoa</taxon>
        <taxon>Chordata</taxon>
        <taxon>Tunicata</taxon>
        <taxon>Ascidiacea</taxon>
        <taxon>Aplousobranchia</taxon>
        <taxon>Clavelinidae</taxon>
        <taxon>Clavelina</taxon>
    </lineage>
</organism>
<comment type="caution">
    <text evidence="6">The sequence shown here is derived from an EMBL/GenBank/DDBJ whole genome shotgun (WGS) entry which is preliminary data.</text>
</comment>
<name>A0ABP0FR41_CLALP</name>
<feature type="transmembrane region" description="Helical" evidence="5">
    <location>
        <begin position="6"/>
        <end position="30"/>
    </location>
</feature>
<keyword evidence="2 5" id="KW-0812">Transmembrane</keyword>
<evidence type="ECO:0000256" key="1">
    <source>
        <dbReference type="ARBA" id="ARBA00004141"/>
    </source>
</evidence>
<keyword evidence="4 5" id="KW-0472">Membrane</keyword>
<evidence type="ECO:0000256" key="5">
    <source>
        <dbReference type="SAM" id="Phobius"/>
    </source>
</evidence>
<dbReference type="Gene3D" id="1.20.1070.10">
    <property type="entry name" value="Rhodopsin 7-helix transmembrane proteins"/>
    <property type="match status" value="1"/>
</dbReference>
<accession>A0ABP0FR41</accession>
<dbReference type="Proteomes" id="UP001642483">
    <property type="component" value="Unassembled WGS sequence"/>
</dbReference>
<reference evidence="6 7" key="1">
    <citation type="submission" date="2024-02" db="EMBL/GenBank/DDBJ databases">
        <authorList>
            <person name="Daric V."/>
            <person name="Darras S."/>
        </authorList>
    </citation>
    <scope>NUCLEOTIDE SEQUENCE [LARGE SCALE GENOMIC DNA]</scope>
</reference>
<evidence type="ECO:0000313" key="7">
    <source>
        <dbReference type="Proteomes" id="UP001642483"/>
    </source>
</evidence>
<evidence type="ECO:0000256" key="4">
    <source>
        <dbReference type="ARBA" id="ARBA00023136"/>
    </source>
</evidence>
<dbReference type="EMBL" id="CAWYQH010000079">
    <property type="protein sequence ID" value="CAK8680882.1"/>
    <property type="molecule type" value="Genomic_DNA"/>
</dbReference>
<feature type="transmembrane region" description="Helical" evidence="5">
    <location>
        <begin position="81"/>
        <end position="102"/>
    </location>
</feature>
<dbReference type="InterPro" id="IPR053066">
    <property type="entry name" value="ADGR_G7"/>
</dbReference>
<evidence type="ECO:0008006" key="8">
    <source>
        <dbReference type="Google" id="ProtNLM"/>
    </source>
</evidence>
<proteinExistence type="predicted"/>
<keyword evidence="3 5" id="KW-1133">Transmembrane helix</keyword>
<keyword evidence="7" id="KW-1185">Reference proteome</keyword>
<dbReference type="PANTHER" id="PTHR47767">
    <property type="entry name" value="ADHESION G PROTEIN-COUPLED RECEPTOR G7"/>
    <property type="match status" value="1"/>
</dbReference>
<evidence type="ECO:0000313" key="6">
    <source>
        <dbReference type="EMBL" id="CAK8680882.1"/>
    </source>
</evidence>
<feature type="transmembrane region" description="Helical" evidence="5">
    <location>
        <begin position="54"/>
        <end position="75"/>
    </location>
</feature>
<evidence type="ECO:0000256" key="3">
    <source>
        <dbReference type="ARBA" id="ARBA00022989"/>
    </source>
</evidence>